<comment type="catalytic activity">
    <reaction evidence="10">
        <text>ATP + H2O = ADP + phosphate + H(+)</text>
        <dbReference type="Rhea" id="RHEA:13065"/>
        <dbReference type="ChEBI" id="CHEBI:15377"/>
        <dbReference type="ChEBI" id="CHEBI:15378"/>
        <dbReference type="ChEBI" id="CHEBI:30616"/>
        <dbReference type="ChEBI" id="CHEBI:43474"/>
        <dbReference type="ChEBI" id="CHEBI:456216"/>
        <dbReference type="EC" id="5.6.2.3"/>
    </reaction>
</comment>
<evidence type="ECO:0000313" key="13">
    <source>
        <dbReference type="EMBL" id="GHJ90201.1"/>
    </source>
</evidence>
<keyword evidence="2 10" id="KW-0227">DNA damage</keyword>
<feature type="domain" description="AAA+ ATPase" evidence="12">
    <location>
        <begin position="229"/>
        <end position="394"/>
    </location>
</feature>
<keyword evidence="9 10" id="KW-0539">Nucleus</keyword>
<evidence type="ECO:0000256" key="7">
    <source>
        <dbReference type="ARBA" id="ARBA00023204"/>
    </source>
</evidence>
<comment type="subunit">
    <text evidence="10">Monomer.</text>
</comment>
<dbReference type="EMBL" id="BLZA01000057">
    <property type="protein sequence ID" value="GHJ90201.1"/>
    <property type="molecule type" value="Genomic_DNA"/>
</dbReference>
<dbReference type="PANTHER" id="PTHR47642:SF5">
    <property type="entry name" value="ATP-DEPENDENT DNA HELICASE"/>
    <property type="match status" value="1"/>
</dbReference>
<sequence>MAFAENKDYENEWEAIDSMQAHTPSSKLEMASSSVSASKAFKIRSHCPPTGHSVSRQRHRSKETTAKPRWTPYPPSQIQSSGSPSIRTENDSSQPPAMPSSGAYCLDLDGFEITPATAQKLEKYRFTPSPKKRARAELPDVSETAIDLTTPVKTPTEDAKVVSRSANKIRVGSDSSIQAVDVDQTMVAEFQVDGKQSGSGLAREEKPEAQEEEMPLSEEQQKVLEMVMQGQSLFFTGSAGTGKSFLLKKIIALLRSSVISQKGHLVRKKVAVTASTGIAGVSVGGVTLHSWAGVGINPGDPQILVKKLRRDGAQRKNADTAYKRWMETDVLIIDEISMIDGRFWDKLEEVGRLVRGSSKPFGGIQLVLCGDFFQLPPVPDRHTGTSVFAFQAKTWNRCIPKVFGLTQVFRQKAGGFVQMLNEARTGTLSSASARKFAMLARPVRYDDGIEATELYPIKRQAEDANQRRLKALSGTLEMYVSKDVPGHKTEGTLHTHESAVRLLDQYCKAAAVVEFKVGCQVMLITNVKGGETGLYNGSLGIITGFQRESAVPTGAKEEKSIALTDVEKDEREARAIKQAAAFSTSGWDTDDDDELIPDVPPVVEKPIEILKGAPVRRWDADNKNCLWPVVRFTNGVEMLVKPFDFEVTSAKGTMEAKRMQIPLINSWAISIHKSQGMTLPRMKVDLAQSFEKGQAYVALSRATSMDTIEVSNFHPSKVFAHPIVVGWSKNLRTTS</sequence>
<dbReference type="InterPro" id="IPR051055">
    <property type="entry name" value="PIF1_helicase"/>
</dbReference>
<evidence type="ECO:0000256" key="3">
    <source>
        <dbReference type="ARBA" id="ARBA00022801"/>
    </source>
</evidence>
<feature type="compositionally biased region" description="Low complexity" evidence="11">
    <location>
        <begin position="76"/>
        <end position="86"/>
    </location>
</feature>
<feature type="binding site" evidence="10">
    <location>
        <begin position="237"/>
        <end position="244"/>
    </location>
    <ligand>
        <name>ATP</name>
        <dbReference type="ChEBI" id="CHEBI:30616"/>
    </ligand>
</feature>
<dbReference type="CDD" id="cd18809">
    <property type="entry name" value="SF1_C_RecD"/>
    <property type="match status" value="1"/>
</dbReference>
<comment type="subcellular location">
    <subcellularLocation>
        <location evidence="10">Nucleus</location>
    </subcellularLocation>
    <subcellularLocation>
        <location evidence="10">Mitochondrion</location>
    </subcellularLocation>
</comment>
<dbReference type="GO" id="GO:0000723">
    <property type="term" value="P:telomere maintenance"/>
    <property type="evidence" value="ECO:0007669"/>
    <property type="project" value="InterPro"/>
</dbReference>
<feature type="compositionally biased region" description="Basic and acidic residues" evidence="11">
    <location>
        <begin position="1"/>
        <end position="10"/>
    </location>
</feature>
<dbReference type="SUPFAM" id="SSF52540">
    <property type="entry name" value="P-loop containing nucleoside triphosphate hydrolases"/>
    <property type="match status" value="2"/>
</dbReference>
<feature type="DNA-binding region" evidence="10">
    <location>
        <begin position="694"/>
        <end position="713"/>
    </location>
</feature>
<dbReference type="Gene3D" id="3.40.50.300">
    <property type="entry name" value="P-loop containing nucleotide triphosphate hydrolases"/>
    <property type="match status" value="1"/>
</dbReference>
<dbReference type="GO" id="GO:0005634">
    <property type="term" value="C:nucleus"/>
    <property type="evidence" value="ECO:0007669"/>
    <property type="project" value="UniProtKB-SubCell"/>
</dbReference>
<dbReference type="InterPro" id="IPR010285">
    <property type="entry name" value="DNA_helicase_pif1-like_DEAD"/>
</dbReference>
<dbReference type="Pfam" id="PF05970">
    <property type="entry name" value="PIF1"/>
    <property type="match status" value="1"/>
</dbReference>
<dbReference type="GO" id="GO:0005524">
    <property type="term" value="F:ATP binding"/>
    <property type="evidence" value="ECO:0007669"/>
    <property type="project" value="UniProtKB-UniRule"/>
</dbReference>
<evidence type="ECO:0000256" key="8">
    <source>
        <dbReference type="ARBA" id="ARBA00023235"/>
    </source>
</evidence>
<keyword evidence="1 10" id="KW-0547">Nucleotide-binding</keyword>
<dbReference type="HAMAP" id="MF_03176">
    <property type="entry name" value="PIF1"/>
    <property type="match status" value="1"/>
</dbReference>
<dbReference type="OrthoDB" id="2560219at2759"/>
<keyword evidence="8 10" id="KW-0413">Isomerase</keyword>
<keyword evidence="5 10" id="KW-0067">ATP-binding</keyword>
<evidence type="ECO:0000256" key="5">
    <source>
        <dbReference type="ARBA" id="ARBA00022840"/>
    </source>
</evidence>
<evidence type="ECO:0000256" key="4">
    <source>
        <dbReference type="ARBA" id="ARBA00022806"/>
    </source>
</evidence>
<dbReference type="PANTHER" id="PTHR47642">
    <property type="entry name" value="ATP-DEPENDENT DNA HELICASE"/>
    <property type="match status" value="1"/>
</dbReference>
<feature type="compositionally biased region" description="Low complexity" evidence="11">
    <location>
        <begin position="25"/>
        <end position="40"/>
    </location>
</feature>
<gene>
    <name evidence="10" type="primary">PIF1</name>
    <name evidence="13" type="ORF">NliqN6_6603</name>
</gene>
<dbReference type="GO" id="GO:0005739">
    <property type="term" value="C:mitochondrion"/>
    <property type="evidence" value="ECO:0007669"/>
    <property type="project" value="UniProtKB-SubCell"/>
</dbReference>
<evidence type="ECO:0000259" key="12">
    <source>
        <dbReference type="SMART" id="SM00382"/>
    </source>
</evidence>
<comment type="caution">
    <text evidence="13">The sequence shown here is derived from an EMBL/GenBank/DDBJ whole genome shotgun (WGS) entry which is preliminary data.</text>
</comment>
<keyword evidence="4 10" id="KW-0347">Helicase</keyword>
<keyword evidence="3 10" id="KW-0378">Hydrolase</keyword>
<proteinExistence type="inferred from homology"/>
<keyword evidence="10" id="KW-0233">DNA recombination</keyword>
<comment type="cofactor">
    <cofactor evidence="10">
        <name>Mg(2+)</name>
        <dbReference type="ChEBI" id="CHEBI:18420"/>
    </cofactor>
</comment>
<evidence type="ECO:0000256" key="9">
    <source>
        <dbReference type="ARBA" id="ARBA00023242"/>
    </source>
</evidence>
<organism evidence="13 14">
    <name type="scientific">Naganishia liquefaciens</name>
    <dbReference type="NCBI Taxonomy" id="104408"/>
    <lineage>
        <taxon>Eukaryota</taxon>
        <taxon>Fungi</taxon>
        <taxon>Dikarya</taxon>
        <taxon>Basidiomycota</taxon>
        <taxon>Agaricomycotina</taxon>
        <taxon>Tremellomycetes</taxon>
        <taxon>Filobasidiales</taxon>
        <taxon>Filobasidiaceae</taxon>
        <taxon>Naganishia</taxon>
    </lineage>
</organism>
<name>A0A8H3U0A2_9TREE</name>
<dbReference type="InterPro" id="IPR003593">
    <property type="entry name" value="AAA+_ATPase"/>
</dbReference>
<evidence type="ECO:0000313" key="14">
    <source>
        <dbReference type="Proteomes" id="UP000620104"/>
    </source>
</evidence>
<evidence type="ECO:0000256" key="1">
    <source>
        <dbReference type="ARBA" id="ARBA00022741"/>
    </source>
</evidence>
<keyword evidence="6 10" id="KW-0238">DNA-binding</keyword>
<feature type="region of interest" description="Disordered" evidence="11">
    <location>
        <begin position="193"/>
        <end position="217"/>
    </location>
</feature>
<dbReference type="CDD" id="cd18037">
    <property type="entry name" value="DEXSc_Pif1_like"/>
    <property type="match status" value="1"/>
</dbReference>
<dbReference type="GO" id="GO:0006281">
    <property type="term" value="P:DNA repair"/>
    <property type="evidence" value="ECO:0007669"/>
    <property type="project" value="UniProtKB-UniRule"/>
</dbReference>
<evidence type="ECO:0000256" key="2">
    <source>
        <dbReference type="ARBA" id="ARBA00022763"/>
    </source>
</evidence>
<dbReference type="AlphaFoldDB" id="A0A8H3U0A2"/>
<evidence type="ECO:0000256" key="11">
    <source>
        <dbReference type="SAM" id="MobiDB-lite"/>
    </source>
</evidence>
<comment type="similarity">
    <text evidence="10">Belongs to the helicase family. PIF1 subfamily.</text>
</comment>
<dbReference type="InterPro" id="IPR048293">
    <property type="entry name" value="PIF1_RRM3_pfh1"/>
</dbReference>
<keyword evidence="10" id="KW-0496">Mitochondrion</keyword>
<dbReference type="InterPro" id="IPR027417">
    <property type="entry name" value="P-loop_NTPase"/>
</dbReference>
<dbReference type="GO" id="GO:0003677">
    <property type="term" value="F:DNA binding"/>
    <property type="evidence" value="ECO:0007669"/>
    <property type="project" value="UniProtKB-KW"/>
</dbReference>
<dbReference type="Proteomes" id="UP000620104">
    <property type="component" value="Unassembled WGS sequence"/>
</dbReference>
<keyword evidence="14" id="KW-1185">Reference proteome</keyword>
<dbReference type="GO" id="GO:0043139">
    <property type="term" value="F:5'-3' DNA helicase activity"/>
    <property type="evidence" value="ECO:0007669"/>
    <property type="project" value="UniProtKB-UniRule"/>
</dbReference>
<evidence type="ECO:0000256" key="6">
    <source>
        <dbReference type="ARBA" id="ARBA00023125"/>
    </source>
</evidence>
<evidence type="ECO:0000256" key="10">
    <source>
        <dbReference type="HAMAP-Rule" id="MF_03176"/>
    </source>
</evidence>
<feature type="region of interest" description="Disordered" evidence="11">
    <location>
        <begin position="1"/>
        <end position="102"/>
    </location>
</feature>
<dbReference type="SMART" id="SM00382">
    <property type="entry name" value="AAA"/>
    <property type="match status" value="1"/>
</dbReference>
<dbReference type="EC" id="5.6.2.3" evidence="10"/>
<accession>A0A8H3U0A2</accession>
<reference evidence="13" key="1">
    <citation type="submission" date="2020-07" db="EMBL/GenBank/DDBJ databases">
        <title>Draft Genome Sequence of a Deep-Sea Yeast, Naganishia (Cryptococcus) liquefaciens strain N6.</title>
        <authorList>
            <person name="Han Y.W."/>
            <person name="Kajitani R."/>
            <person name="Morimoto H."/>
            <person name="Parhat M."/>
            <person name="Tsubouchi H."/>
            <person name="Bakenova O."/>
            <person name="Ogata M."/>
            <person name="Argunhan B."/>
            <person name="Aoki R."/>
            <person name="Kajiwara S."/>
            <person name="Itoh T."/>
            <person name="Iwasaki H."/>
        </authorList>
    </citation>
    <scope>NUCLEOTIDE SEQUENCE</scope>
    <source>
        <strain evidence="13">N6</strain>
    </source>
</reference>
<dbReference type="GO" id="GO:0006310">
    <property type="term" value="P:DNA recombination"/>
    <property type="evidence" value="ECO:0007669"/>
    <property type="project" value="UniProtKB-UniRule"/>
</dbReference>
<keyword evidence="7 10" id="KW-0234">DNA repair</keyword>
<dbReference type="GO" id="GO:0016787">
    <property type="term" value="F:hydrolase activity"/>
    <property type="evidence" value="ECO:0007669"/>
    <property type="project" value="UniProtKB-KW"/>
</dbReference>
<protein>
    <recommendedName>
        <fullName evidence="10">ATP-dependent DNA helicase PIF1</fullName>
        <ecNumber evidence="10">5.6.2.3</ecNumber>
    </recommendedName>
    <alternativeName>
        <fullName evidence="10">DNA 5'-3' helicase PIF1</fullName>
    </alternativeName>
    <alternativeName>
        <fullName evidence="10">DNA repair and recombination helicase PIF1</fullName>
    </alternativeName>
</protein>
<comment type="function">
    <text evidence="10">DNA-dependent ATPase and 5'-3' DNA helicase required for the maintenance of both mitochondrial and nuclear genome stability.</text>
</comment>